<protein>
    <submittedName>
        <fullName evidence="2">Uncharacterized protein</fullName>
    </submittedName>
</protein>
<feature type="non-terminal residue" evidence="2">
    <location>
        <position position="247"/>
    </location>
</feature>
<evidence type="ECO:0000256" key="1">
    <source>
        <dbReference type="SAM" id="MobiDB-lite"/>
    </source>
</evidence>
<feature type="region of interest" description="Disordered" evidence="1">
    <location>
        <begin position="151"/>
        <end position="201"/>
    </location>
</feature>
<feature type="compositionally biased region" description="Basic and acidic residues" evidence="1">
    <location>
        <begin position="223"/>
        <end position="237"/>
    </location>
</feature>
<feature type="region of interest" description="Disordered" evidence="1">
    <location>
        <begin position="213"/>
        <end position="247"/>
    </location>
</feature>
<dbReference type="AlphaFoldDB" id="A0A0F9PNQ6"/>
<reference evidence="2" key="1">
    <citation type="journal article" date="2015" name="Nature">
        <title>Complex archaea that bridge the gap between prokaryotes and eukaryotes.</title>
        <authorList>
            <person name="Spang A."/>
            <person name="Saw J.H."/>
            <person name="Jorgensen S.L."/>
            <person name="Zaremba-Niedzwiedzka K."/>
            <person name="Martijn J."/>
            <person name="Lind A.E."/>
            <person name="van Eijk R."/>
            <person name="Schleper C."/>
            <person name="Guy L."/>
            <person name="Ettema T.J."/>
        </authorList>
    </citation>
    <scope>NUCLEOTIDE SEQUENCE</scope>
</reference>
<sequence>MSFVLPAPKTFGGQFGAGLGASLPDAVQQFTTRRREEKERTRVQELLEDLSPDATFKDKISILVGSGLSPESQKQGMELLRQQGAQGFADKIRGGQDLNIADIVEGTSLGYIPPGLGQELARPLLKDPLEQQILQQLLGIGGEGEGEEEIDFEEEVSIDTPPAARTPERVRDPSAVLSTGKPVPKTAPRVTKSGKGWSPYSDEDLTSMAAIGGNIGKSASLEQSRRDKVRDREERDAAAAAKALAER</sequence>
<accession>A0A0F9PNQ6</accession>
<dbReference type="EMBL" id="LAZR01002179">
    <property type="protein sequence ID" value="KKN33415.1"/>
    <property type="molecule type" value="Genomic_DNA"/>
</dbReference>
<evidence type="ECO:0000313" key="2">
    <source>
        <dbReference type="EMBL" id="KKN33415.1"/>
    </source>
</evidence>
<feature type="compositionally biased region" description="Low complexity" evidence="1">
    <location>
        <begin position="238"/>
        <end position="247"/>
    </location>
</feature>
<name>A0A0F9PNQ6_9ZZZZ</name>
<organism evidence="2">
    <name type="scientific">marine sediment metagenome</name>
    <dbReference type="NCBI Taxonomy" id="412755"/>
    <lineage>
        <taxon>unclassified sequences</taxon>
        <taxon>metagenomes</taxon>
        <taxon>ecological metagenomes</taxon>
    </lineage>
</organism>
<proteinExistence type="predicted"/>
<gene>
    <name evidence="2" type="ORF">LCGC14_0803820</name>
</gene>
<comment type="caution">
    <text evidence="2">The sequence shown here is derived from an EMBL/GenBank/DDBJ whole genome shotgun (WGS) entry which is preliminary data.</text>
</comment>